<evidence type="ECO:0000256" key="1">
    <source>
        <dbReference type="ARBA" id="ARBA00007534"/>
    </source>
</evidence>
<protein>
    <recommendedName>
        <fullName evidence="10">Cutinase</fullName>
    </recommendedName>
</protein>
<evidence type="ECO:0000256" key="3">
    <source>
        <dbReference type="ARBA" id="ARBA00022801"/>
    </source>
</evidence>
<comment type="similarity">
    <text evidence="1">Belongs to the cutinase family.</text>
</comment>
<keyword evidence="6" id="KW-0472">Membrane</keyword>
<dbReference type="GO" id="GO:0052689">
    <property type="term" value="F:carboxylic ester hydrolase activity"/>
    <property type="evidence" value="ECO:0007669"/>
    <property type="project" value="UniProtKB-KW"/>
</dbReference>
<keyword evidence="3" id="KW-0378">Hydrolase</keyword>
<feature type="chain" id="PRO_5039365790" description="Cutinase" evidence="7">
    <location>
        <begin position="26"/>
        <end position="397"/>
    </location>
</feature>
<dbReference type="STRING" id="1255658.FM114_00510"/>
<evidence type="ECO:0000313" key="9">
    <source>
        <dbReference type="Proteomes" id="UP000188342"/>
    </source>
</evidence>
<dbReference type="RefSeq" id="WP_094763244.1">
    <property type="nucleotide sequence ID" value="NZ_FUKQ01000001.1"/>
</dbReference>
<evidence type="ECO:0000256" key="5">
    <source>
        <dbReference type="SAM" id="MobiDB-lite"/>
    </source>
</evidence>
<dbReference type="Pfam" id="PF01083">
    <property type="entry name" value="Cutinase"/>
    <property type="match status" value="1"/>
</dbReference>
<keyword evidence="7" id="KW-0732">Signal</keyword>
<dbReference type="Proteomes" id="UP000188342">
    <property type="component" value="Unassembled WGS sequence"/>
</dbReference>
<dbReference type="Gene3D" id="3.40.50.1820">
    <property type="entry name" value="alpha/beta hydrolase"/>
    <property type="match status" value="1"/>
</dbReference>
<keyword evidence="9" id="KW-1185">Reference proteome</keyword>
<reference evidence="8 9" key="1">
    <citation type="submission" date="2017-02" db="EMBL/GenBank/DDBJ databases">
        <authorList>
            <person name="Peterson S.W."/>
        </authorList>
    </citation>
    <scope>NUCLEOTIDE SEQUENCE [LARGE SCALE GENOMIC DNA]</scope>
    <source>
        <strain evidence="8 9">LSP_Lj1</strain>
    </source>
</reference>
<feature type="region of interest" description="Disordered" evidence="5">
    <location>
        <begin position="329"/>
        <end position="353"/>
    </location>
</feature>
<feature type="transmembrane region" description="Helical" evidence="6">
    <location>
        <begin position="367"/>
        <end position="388"/>
    </location>
</feature>
<keyword evidence="2" id="KW-0719">Serine esterase</keyword>
<proteinExistence type="inferred from homology"/>
<name>A0A1R4I8P1_9ACTN</name>
<evidence type="ECO:0000256" key="7">
    <source>
        <dbReference type="SAM" id="SignalP"/>
    </source>
</evidence>
<dbReference type="PANTHER" id="PTHR33630:SF9">
    <property type="entry name" value="CUTINASE 4"/>
    <property type="match status" value="1"/>
</dbReference>
<dbReference type="EMBL" id="FUKQ01000001">
    <property type="protein sequence ID" value="SJN16202.1"/>
    <property type="molecule type" value="Genomic_DNA"/>
</dbReference>
<dbReference type="InterPro" id="IPR029058">
    <property type="entry name" value="AB_hydrolase_fold"/>
</dbReference>
<dbReference type="PANTHER" id="PTHR33630">
    <property type="entry name" value="CUTINASE RV1984C-RELATED-RELATED"/>
    <property type="match status" value="1"/>
</dbReference>
<dbReference type="InterPro" id="IPR000675">
    <property type="entry name" value="Cutinase/axe"/>
</dbReference>
<dbReference type="OrthoDB" id="3711786at2"/>
<keyword evidence="6" id="KW-0812">Transmembrane</keyword>
<sequence length="397" mass="40826">MTLTALRSRAVALAVACGLSGVCLAGPAVPVPGASAAGTWSSEVLSSSEAMGGGCAEQLFVGVRGSGEPAPFGPTIASVRDQLSATVPLRTTVVFVEYPAVSPHTMTQEEAESQLLDQDPVRAGYADSVARGVANLTELVMWSAQSCPKQKVVLAGFSQGAQVITTAMGDPRVGGAVTTALLLGNPSHFPGQNVRELDQQVDTPAIGLAAALDYLRAKSLPTPTTDRRTAVHNLITHVFELQKGTVTTADLAGTLQRTRAVLPAEGYATTFSVCQSEDMVCDAAPAMSRIMASSSTLSDEFSRSRTVHNGYGPVVARQSLTEMARILNAGPSSSAPAPAPAEATTSSTASSTPASMERAGKFVARPWVAASLGALAMAVLGLVGSLVWRRFGGGASR</sequence>
<accession>A0A1R4I8P1</accession>
<evidence type="ECO:0000256" key="6">
    <source>
        <dbReference type="SAM" id="Phobius"/>
    </source>
</evidence>
<dbReference type="SUPFAM" id="SSF53474">
    <property type="entry name" value="alpha/beta-Hydrolases"/>
    <property type="match status" value="1"/>
</dbReference>
<evidence type="ECO:0008006" key="10">
    <source>
        <dbReference type="Google" id="ProtNLM"/>
    </source>
</evidence>
<keyword evidence="4" id="KW-1015">Disulfide bond</keyword>
<keyword evidence="6" id="KW-1133">Transmembrane helix</keyword>
<evidence type="ECO:0000256" key="4">
    <source>
        <dbReference type="ARBA" id="ARBA00023157"/>
    </source>
</evidence>
<dbReference type="AlphaFoldDB" id="A0A1R4I8P1"/>
<evidence type="ECO:0000256" key="2">
    <source>
        <dbReference type="ARBA" id="ARBA00022487"/>
    </source>
</evidence>
<organism evidence="8 9">
    <name type="scientific">Luteococcus japonicus LSP_Lj1</name>
    <dbReference type="NCBI Taxonomy" id="1255658"/>
    <lineage>
        <taxon>Bacteria</taxon>
        <taxon>Bacillati</taxon>
        <taxon>Actinomycetota</taxon>
        <taxon>Actinomycetes</taxon>
        <taxon>Propionibacteriales</taxon>
        <taxon>Propionibacteriaceae</taxon>
        <taxon>Luteococcus</taxon>
    </lineage>
</organism>
<evidence type="ECO:0000313" key="8">
    <source>
        <dbReference type="EMBL" id="SJN16202.1"/>
    </source>
</evidence>
<gene>
    <name evidence="8" type="ORF">FM114_00510</name>
</gene>
<dbReference type="SMART" id="SM01110">
    <property type="entry name" value="Cutinase"/>
    <property type="match status" value="1"/>
</dbReference>
<feature type="signal peptide" evidence="7">
    <location>
        <begin position="1"/>
        <end position="25"/>
    </location>
</feature>